<organism evidence="1 2">
    <name type="scientific">Rhododendron molle</name>
    <name type="common">Chinese azalea</name>
    <name type="synonym">Azalea mollis</name>
    <dbReference type="NCBI Taxonomy" id="49168"/>
    <lineage>
        <taxon>Eukaryota</taxon>
        <taxon>Viridiplantae</taxon>
        <taxon>Streptophyta</taxon>
        <taxon>Embryophyta</taxon>
        <taxon>Tracheophyta</taxon>
        <taxon>Spermatophyta</taxon>
        <taxon>Magnoliopsida</taxon>
        <taxon>eudicotyledons</taxon>
        <taxon>Gunneridae</taxon>
        <taxon>Pentapetalae</taxon>
        <taxon>asterids</taxon>
        <taxon>Ericales</taxon>
        <taxon>Ericaceae</taxon>
        <taxon>Ericoideae</taxon>
        <taxon>Rhodoreae</taxon>
        <taxon>Rhododendron</taxon>
    </lineage>
</organism>
<evidence type="ECO:0000313" key="1">
    <source>
        <dbReference type="EMBL" id="KAI8574429.1"/>
    </source>
</evidence>
<comment type="caution">
    <text evidence="1">The sequence shown here is derived from an EMBL/GenBank/DDBJ whole genome shotgun (WGS) entry which is preliminary data.</text>
</comment>
<reference evidence="1" key="1">
    <citation type="submission" date="2022-02" db="EMBL/GenBank/DDBJ databases">
        <title>Plant Genome Project.</title>
        <authorList>
            <person name="Zhang R.-G."/>
        </authorList>
    </citation>
    <scope>NUCLEOTIDE SEQUENCE</scope>
    <source>
        <strain evidence="1">AT1</strain>
    </source>
</reference>
<proteinExistence type="predicted"/>
<gene>
    <name evidence="1" type="ORF">RHMOL_Rhmol01G0353000</name>
</gene>
<keyword evidence="2" id="KW-1185">Reference proteome</keyword>
<dbReference type="EMBL" id="CM046388">
    <property type="protein sequence ID" value="KAI8574429.1"/>
    <property type="molecule type" value="Genomic_DNA"/>
</dbReference>
<protein>
    <submittedName>
        <fullName evidence="1">Uncharacterized protein</fullName>
    </submittedName>
</protein>
<evidence type="ECO:0000313" key="2">
    <source>
        <dbReference type="Proteomes" id="UP001062846"/>
    </source>
</evidence>
<name>A0ACC0QAE2_RHOML</name>
<dbReference type="Proteomes" id="UP001062846">
    <property type="component" value="Chromosome 1"/>
</dbReference>
<sequence length="357" mass="40420">MAQLISNMCSIQSVVPESYILPPERRPGQLVVQPCKSIPAIDLDGDRNELFQEIIKASQEYGFFQLINHGVSEELMKDVLVVAKEFFDLPAAEKKRFFSEDPKQTCRMKTSIDFAREKVHFWRDSVRHPCHPLEEHIQQMARKSGSLQFIVNSQHSLIIVSLYWAFPHREVFGQYSVEVRNLSLRILDLVCEGLGIEPGYLGGELRWGQIMSVNHYPRCPDPTLVLGLPKHGDPYLITLLNQGDVPGLHVLKDEQWVAVEPLPHAFVVNINHMLQIISNGKLKSADHRVVPSSKVPRTTIASFICPSRDVVVEPATSLVNESNPPLYKSFTFGDFIDSFMKDTHEGIDPLERCMIGP</sequence>
<accession>A0ACC0QAE2</accession>